<dbReference type="Gene3D" id="3.40.50.10440">
    <property type="entry name" value="Dihydroxyacetone kinase, domain 1"/>
    <property type="match status" value="1"/>
</dbReference>
<dbReference type="GO" id="GO:0019563">
    <property type="term" value="P:glycerol catabolic process"/>
    <property type="evidence" value="ECO:0007669"/>
    <property type="project" value="TreeGrafter"/>
</dbReference>
<dbReference type="GO" id="GO:0005524">
    <property type="term" value="F:ATP binding"/>
    <property type="evidence" value="ECO:0007669"/>
    <property type="project" value="UniProtKB-KW"/>
</dbReference>
<organism evidence="18 19">
    <name type="scientific">Cimex lectularius</name>
    <name type="common">Bed bug</name>
    <name type="synonym">Acanthia lectularia</name>
    <dbReference type="NCBI Taxonomy" id="79782"/>
    <lineage>
        <taxon>Eukaryota</taxon>
        <taxon>Metazoa</taxon>
        <taxon>Ecdysozoa</taxon>
        <taxon>Arthropoda</taxon>
        <taxon>Hexapoda</taxon>
        <taxon>Insecta</taxon>
        <taxon>Pterygota</taxon>
        <taxon>Neoptera</taxon>
        <taxon>Paraneoptera</taxon>
        <taxon>Hemiptera</taxon>
        <taxon>Heteroptera</taxon>
        <taxon>Panheteroptera</taxon>
        <taxon>Cimicomorpha</taxon>
        <taxon>Cimicidae</taxon>
        <taxon>Cimex</taxon>
    </lineage>
</organism>
<dbReference type="Gene3D" id="1.25.40.340">
    <property type="match status" value="1"/>
</dbReference>
<dbReference type="AlphaFoldDB" id="A0A8I6SAB4"/>
<evidence type="ECO:0000256" key="8">
    <source>
        <dbReference type="ARBA" id="ARBA00022840"/>
    </source>
</evidence>
<dbReference type="InterPro" id="IPR004007">
    <property type="entry name" value="DhaL_dom"/>
</dbReference>
<dbReference type="InterPro" id="IPR050861">
    <property type="entry name" value="Dihydroxyacetone_Kinase"/>
</dbReference>
<dbReference type="GO" id="GO:0005829">
    <property type="term" value="C:cytosol"/>
    <property type="evidence" value="ECO:0007669"/>
    <property type="project" value="TreeGrafter"/>
</dbReference>
<evidence type="ECO:0000256" key="1">
    <source>
        <dbReference type="ARBA" id="ARBA00012107"/>
    </source>
</evidence>
<evidence type="ECO:0000256" key="12">
    <source>
        <dbReference type="ARBA" id="ARBA00046681"/>
    </source>
</evidence>
<feature type="domain" description="DhaK" evidence="17">
    <location>
        <begin position="9"/>
        <end position="335"/>
    </location>
</feature>
<dbReference type="GO" id="GO:0050354">
    <property type="term" value="F:triokinase activity"/>
    <property type="evidence" value="ECO:0007669"/>
    <property type="project" value="UniProtKB-EC"/>
</dbReference>
<keyword evidence="8" id="KW-0067">ATP-binding</keyword>
<evidence type="ECO:0000256" key="10">
    <source>
        <dbReference type="ARBA" id="ARBA00032426"/>
    </source>
</evidence>
<dbReference type="GeneID" id="106674287"/>
<dbReference type="PROSITE" id="PS51480">
    <property type="entry name" value="DHAL"/>
    <property type="match status" value="1"/>
</dbReference>
<evidence type="ECO:0000313" key="18">
    <source>
        <dbReference type="EnsemblMetazoa" id="XP_014262409.1"/>
    </source>
</evidence>
<proteinExistence type="predicted"/>
<protein>
    <recommendedName>
        <fullName evidence="4">Triokinase/FMN cyclase</fullName>
        <ecNumber evidence="2">2.7.1.28</ecNumber>
        <ecNumber evidence="1">2.7.1.29</ecNumber>
        <ecNumber evidence="3">4.6.1.15</ecNumber>
    </recommendedName>
    <alternativeName>
        <fullName evidence="10">Bifunctional ATP-dependent dihydroxyacetone kinase/FAD-AMP lyase (cyclizing)</fullName>
    </alternativeName>
</protein>
<dbReference type="SMART" id="SM01120">
    <property type="entry name" value="Dak2"/>
    <property type="match status" value="1"/>
</dbReference>
<reference evidence="18" key="1">
    <citation type="submission" date="2022-01" db="UniProtKB">
        <authorList>
            <consortium name="EnsemblMetazoa"/>
        </authorList>
    </citation>
    <scope>IDENTIFICATION</scope>
</reference>
<evidence type="ECO:0000256" key="14">
    <source>
        <dbReference type="ARBA" id="ARBA00048526"/>
    </source>
</evidence>
<dbReference type="PANTHER" id="PTHR28629:SF4">
    <property type="entry name" value="TRIOKINASE_FMN CYCLASE"/>
    <property type="match status" value="1"/>
</dbReference>
<dbReference type="Pfam" id="PF02733">
    <property type="entry name" value="Dak1"/>
    <property type="match status" value="1"/>
</dbReference>
<dbReference type="InterPro" id="IPR036117">
    <property type="entry name" value="DhaL_dom_sf"/>
</dbReference>
<evidence type="ECO:0000256" key="13">
    <source>
        <dbReference type="ARBA" id="ARBA00047974"/>
    </source>
</evidence>
<evidence type="ECO:0000259" key="17">
    <source>
        <dbReference type="PROSITE" id="PS51481"/>
    </source>
</evidence>
<dbReference type="SUPFAM" id="SSF101473">
    <property type="entry name" value="DhaL-like"/>
    <property type="match status" value="1"/>
</dbReference>
<dbReference type="Gene3D" id="3.30.1180.20">
    <property type="entry name" value="Dihydroxyacetone kinase, domain 2"/>
    <property type="match status" value="1"/>
</dbReference>
<dbReference type="OrthoDB" id="1724672at2759"/>
<keyword evidence="6" id="KW-0547">Nucleotide-binding</keyword>
<keyword evidence="19" id="KW-1185">Reference proteome</keyword>
<dbReference type="EnsemblMetazoa" id="XM_014406923.1">
    <property type="protein sequence ID" value="XP_014262409.1"/>
    <property type="gene ID" value="LOC106674287"/>
</dbReference>
<evidence type="ECO:0000259" key="16">
    <source>
        <dbReference type="PROSITE" id="PS51480"/>
    </source>
</evidence>
<keyword evidence="7" id="KW-0418">Kinase</keyword>
<dbReference type="PANTHER" id="PTHR28629">
    <property type="entry name" value="TRIOKINASE/FMN CYCLASE"/>
    <property type="match status" value="1"/>
</dbReference>
<dbReference type="Pfam" id="PF02734">
    <property type="entry name" value="Dak2"/>
    <property type="match status" value="1"/>
</dbReference>
<dbReference type="Proteomes" id="UP000494040">
    <property type="component" value="Unassembled WGS sequence"/>
</dbReference>
<dbReference type="SUPFAM" id="SSF82549">
    <property type="entry name" value="DAK1/DegV-like"/>
    <property type="match status" value="1"/>
</dbReference>
<comment type="catalytic activity">
    <reaction evidence="15">
        <text>dihydroxyacetone + ATP = dihydroxyacetone phosphate + ADP + H(+)</text>
        <dbReference type="Rhea" id="RHEA:15773"/>
        <dbReference type="ChEBI" id="CHEBI:15378"/>
        <dbReference type="ChEBI" id="CHEBI:16016"/>
        <dbReference type="ChEBI" id="CHEBI:30616"/>
        <dbReference type="ChEBI" id="CHEBI:57642"/>
        <dbReference type="ChEBI" id="CHEBI:456216"/>
        <dbReference type="EC" id="2.7.1.29"/>
    </reaction>
</comment>
<evidence type="ECO:0000256" key="15">
    <source>
        <dbReference type="ARBA" id="ARBA00048898"/>
    </source>
</evidence>
<dbReference type="KEGG" id="clec:106674287"/>
<dbReference type="RefSeq" id="XP_014262409.1">
    <property type="nucleotide sequence ID" value="XM_014406923.1"/>
</dbReference>
<dbReference type="GO" id="GO:0034012">
    <property type="term" value="F:FAD-AMP lyase (cyclizing) activity"/>
    <property type="evidence" value="ECO:0007669"/>
    <property type="project" value="UniProtKB-EC"/>
</dbReference>
<dbReference type="EC" id="2.7.1.29" evidence="1"/>
<keyword evidence="9" id="KW-0170">Cobalt</keyword>
<evidence type="ECO:0000256" key="4">
    <source>
        <dbReference type="ARBA" id="ARBA00018932"/>
    </source>
</evidence>
<dbReference type="EC" id="2.7.1.28" evidence="2"/>
<comment type="catalytic activity">
    <reaction evidence="14">
        <text>FAD = riboflavin cyclic-4',5'-phosphate + AMP + H(+)</text>
        <dbReference type="Rhea" id="RHEA:13729"/>
        <dbReference type="ChEBI" id="CHEBI:15378"/>
        <dbReference type="ChEBI" id="CHEBI:57692"/>
        <dbReference type="ChEBI" id="CHEBI:76202"/>
        <dbReference type="ChEBI" id="CHEBI:456215"/>
        <dbReference type="EC" id="4.6.1.15"/>
    </reaction>
</comment>
<dbReference type="InterPro" id="IPR004006">
    <property type="entry name" value="DhaK_dom"/>
</dbReference>
<dbReference type="OMA" id="TLGNMSG"/>
<evidence type="ECO:0000256" key="2">
    <source>
        <dbReference type="ARBA" id="ARBA00012110"/>
    </source>
</evidence>
<accession>A0A8I6SAB4</accession>
<keyword evidence="5" id="KW-0808">Transferase</keyword>
<sequence>MQQNSLIDNTDSCIKSFLKGIQVAYPGLSVDVNSKIVMYNKDRQYKVALVSGGRAGHEPFGAGFVGENMLTGFILGTLHSSPPSSTIYTGMVNLLTKNKGGVLALVLNYMDNKLNFGTAVERLKLLGRKIESVYVSEDCVHGEFQTIDCGRRGCCGIALISKIIGGLTSKGFKLKFLKKEAEEINSRMYTLSAALAPSTLFEGKHFFKGTTERKMEIGMGLNGEKGIKTVKISSMKEIVESLLARLYQEAHIKAKNDVFVILINNLGICTDLEMYSIAYEVVTQIEKWNIVIKRVYVGKMMTSLDAKGFHITILNVTGKKLWITELDTNTDAFGWTFSAYSFGQAPPITFIEKKPNLNLIAGIVLTVPQSKIFEDILINICTSLEENESKLNQLDLAKGTGDFGTCLKRLASGIRNNIATWDLRDLSKIFFLISEITESQVGGMYGALYSLMMMGAANNSYDWVTIWKAALDKIYEYTNAKVGNATMIDVLEPGFQSFIDIMTADDSNWMEAIDDAVASARDGCNSTSSMKQQVSQSFFDNTSEMNNVDAGAYSVVICLEAIQATLKRGQEDEEHMLFS</sequence>
<evidence type="ECO:0000256" key="11">
    <source>
        <dbReference type="ARBA" id="ARBA00045490"/>
    </source>
</evidence>
<dbReference type="GO" id="GO:0004371">
    <property type="term" value="F:glycerone kinase activity"/>
    <property type="evidence" value="ECO:0007669"/>
    <property type="project" value="UniProtKB-EC"/>
</dbReference>
<comment type="catalytic activity">
    <reaction evidence="13">
        <text>D-glyceraldehyde + ATP = D-glyceraldehyde 3-phosphate + ADP + H(+)</text>
        <dbReference type="Rhea" id="RHEA:13941"/>
        <dbReference type="ChEBI" id="CHEBI:15378"/>
        <dbReference type="ChEBI" id="CHEBI:17378"/>
        <dbReference type="ChEBI" id="CHEBI:30616"/>
        <dbReference type="ChEBI" id="CHEBI:59776"/>
        <dbReference type="ChEBI" id="CHEBI:456216"/>
        <dbReference type="EC" id="2.7.1.28"/>
    </reaction>
</comment>
<evidence type="ECO:0000256" key="3">
    <source>
        <dbReference type="ARBA" id="ARBA00012578"/>
    </source>
</evidence>
<evidence type="ECO:0000256" key="5">
    <source>
        <dbReference type="ARBA" id="ARBA00022679"/>
    </source>
</evidence>
<evidence type="ECO:0000313" key="19">
    <source>
        <dbReference type="Proteomes" id="UP000494040"/>
    </source>
</evidence>
<evidence type="ECO:0000256" key="6">
    <source>
        <dbReference type="ARBA" id="ARBA00022741"/>
    </source>
</evidence>
<dbReference type="EC" id="4.6.1.15" evidence="3"/>
<dbReference type="PROSITE" id="PS51481">
    <property type="entry name" value="DHAK"/>
    <property type="match status" value="1"/>
</dbReference>
<evidence type="ECO:0000256" key="7">
    <source>
        <dbReference type="ARBA" id="ARBA00022777"/>
    </source>
</evidence>
<evidence type="ECO:0000256" key="9">
    <source>
        <dbReference type="ARBA" id="ARBA00023285"/>
    </source>
</evidence>
<comment type="subunit">
    <text evidence="12">Homodimer. Interacts with IFIH1 (via the CARD domains), the interaction is inhibited by viral infection.</text>
</comment>
<comment type="function">
    <text evidence="11">Catalyzes both the phosphorylation of dihydroxyacetone and of glyceraldehyde, and the splitting of ribonucleoside diphosphate-X compounds among which FAD is the best substrate. Represses IFIH1-mediated cellular antiviral response.</text>
</comment>
<name>A0A8I6SAB4_CIMLE</name>
<feature type="domain" description="DhaL" evidence="16">
    <location>
        <begin position="371"/>
        <end position="564"/>
    </location>
</feature>